<evidence type="ECO:0000256" key="2">
    <source>
        <dbReference type="ARBA" id="ARBA00004947"/>
    </source>
</evidence>
<dbReference type="InterPro" id="IPR011013">
    <property type="entry name" value="Gal_mutarotase_sf_dom"/>
</dbReference>
<dbReference type="GO" id="GO:0004034">
    <property type="term" value="F:aldose 1-epimerase activity"/>
    <property type="evidence" value="ECO:0007669"/>
    <property type="project" value="UniProtKB-EC"/>
</dbReference>
<proteinExistence type="predicted"/>
<dbReference type="AlphaFoldDB" id="A0A915IAG7"/>
<reference evidence="7" key="1">
    <citation type="submission" date="2022-11" db="UniProtKB">
        <authorList>
            <consortium name="WormBaseParasite"/>
        </authorList>
    </citation>
    <scope>IDENTIFICATION</scope>
</reference>
<evidence type="ECO:0000256" key="4">
    <source>
        <dbReference type="ARBA" id="ARBA00032729"/>
    </source>
</evidence>
<dbReference type="GO" id="GO:0030246">
    <property type="term" value="F:carbohydrate binding"/>
    <property type="evidence" value="ECO:0007669"/>
    <property type="project" value="InterPro"/>
</dbReference>
<evidence type="ECO:0000256" key="5">
    <source>
        <dbReference type="ARBA" id="ARBA00045743"/>
    </source>
</evidence>
<evidence type="ECO:0000313" key="7">
    <source>
        <dbReference type="WBParaSite" id="nRc.2.0.1.t11165-RA"/>
    </source>
</evidence>
<evidence type="ECO:0000256" key="1">
    <source>
        <dbReference type="ARBA" id="ARBA00001712"/>
    </source>
</evidence>
<organism evidence="6 7">
    <name type="scientific">Romanomermis culicivorax</name>
    <name type="common">Nematode worm</name>
    <dbReference type="NCBI Taxonomy" id="13658"/>
    <lineage>
        <taxon>Eukaryota</taxon>
        <taxon>Metazoa</taxon>
        <taxon>Ecdysozoa</taxon>
        <taxon>Nematoda</taxon>
        <taxon>Enoplea</taxon>
        <taxon>Dorylaimia</taxon>
        <taxon>Mermithida</taxon>
        <taxon>Mermithoidea</taxon>
        <taxon>Mermithidae</taxon>
        <taxon>Romanomermis</taxon>
    </lineage>
</organism>
<name>A0A915IAG7_ROMCU</name>
<keyword evidence="6" id="KW-1185">Reference proteome</keyword>
<comment type="pathway">
    <text evidence="2">Carbohydrate metabolism; galactose metabolism.</text>
</comment>
<comment type="catalytic activity">
    <reaction evidence="1">
        <text>alpha-D-galactose = beta-D-galactose</text>
        <dbReference type="Rhea" id="RHEA:28675"/>
        <dbReference type="ChEBI" id="CHEBI:27667"/>
        <dbReference type="ChEBI" id="CHEBI:28061"/>
        <dbReference type="EC" id="5.1.3.3"/>
    </reaction>
    <physiologicalReaction direction="right-to-left" evidence="1">
        <dbReference type="Rhea" id="RHEA:28677"/>
    </physiologicalReaction>
</comment>
<dbReference type="InterPro" id="IPR008183">
    <property type="entry name" value="Aldose_1/G6P_1-epimerase"/>
</dbReference>
<dbReference type="SUPFAM" id="SSF74650">
    <property type="entry name" value="Galactose mutarotase-like"/>
    <property type="match status" value="1"/>
</dbReference>
<dbReference type="WBParaSite" id="nRc.2.0.1.t11165-RA">
    <property type="protein sequence ID" value="nRc.2.0.1.t11165-RA"/>
    <property type="gene ID" value="nRc.2.0.1.g11165"/>
</dbReference>
<dbReference type="InterPro" id="IPR014718">
    <property type="entry name" value="GH-type_carb-bd"/>
</dbReference>
<comment type="function">
    <text evidence="5">Mutarotase that catalyzes the interconversion of beta-D-galactose and alpha-D-galactose during galactose metabolism. Beta-D-galactose is metabolized in the liver into glucose 1-phosphate, the primary metabolic fuel, by the action of four enzymes that constitute the Leloir pathway: GALM, GALK1 (galactokinase), GALT (galactose-1-phosphate uridylyltransferase) and GALE (UDP-galactose-4'-epimerase). Involved in the maintenance of the equilibrium between the beta- and alpha-anomers of galactose, therefore ensuring a sufficient supply of the alpha-anomer for GALK1. Also active on D-glucose although shows a preference for galactose over glucose.</text>
</comment>
<evidence type="ECO:0000256" key="3">
    <source>
        <dbReference type="ARBA" id="ARBA00021023"/>
    </source>
</evidence>
<dbReference type="Gene3D" id="2.70.98.10">
    <property type="match status" value="1"/>
</dbReference>
<accession>A0A915IAG7</accession>
<dbReference type="GO" id="GO:0005975">
    <property type="term" value="P:carbohydrate metabolic process"/>
    <property type="evidence" value="ECO:0007669"/>
    <property type="project" value="InterPro"/>
</dbReference>
<protein>
    <recommendedName>
        <fullName evidence="3">Galactose mutarotase</fullName>
    </recommendedName>
    <alternativeName>
        <fullName evidence="4">Aldose 1-epimerase</fullName>
    </alternativeName>
</protein>
<sequence length="200" mass="22888">MQRKMAAYKEINLEITKPRTGMKARVYNLLSKGGREIFLLTLQNALYPATLYTSGYLLHKNWNFDPRYLRSLTIALYIHRVFDENSLLDYMDSINITDFGVTKRGEKVQSIILKPNISDQDGGKVGKFEVEILTYGATVRSILLGLGAESIDVALGCNNIRDYENSQIYMGCVVGRVANRIKSLYNLLRVTFYKDNREIR</sequence>
<dbReference type="Pfam" id="PF01263">
    <property type="entry name" value="Aldose_epim"/>
    <property type="match status" value="1"/>
</dbReference>
<evidence type="ECO:0000313" key="6">
    <source>
        <dbReference type="Proteomes" id="UP000887565"/>
    </source>
</evidence>
<dbReference type="Proteomes" id="UP000887565">
    <property type="component" value="Unplaced"/>
</dbReference>